<proteinExistence type="predicted"/>
<dbReference type="EMBL" id="OV725081">
    <property type="protein sequence ID" value="CAH1403652.1"/>
    <property type="molecule type" value="Genomic_DNA"/>
</dbReference>
<gene>
    <name evidence="1" type="ORF">NEZAVI_LOCUS12235</name>
</gene>
<sequence>MGSSRPGLRLDYANAGDGPQYRYNGGGHIMERNGRGLGYSCTGPNHLGVKVANGTAHCDLGALWRKGYSGLGESEPEKNSLRVSERKHFSLFFSFNGSMDYGKPSSL</sequence>
<protein>
    <submittedName>
        <fullName evidence="1">Uncharacterized protein</fullName>
    </submittedName>
</protein>
<keyword evidence="2" id="KW-1185">Reference proteome</keyword>
<feature type="non-terminal residue" evidence="1">
    <location>
        <position position="1"/>
    </location>
</feature>
<evidence type="ECO:0000313" key="1">
    <source>
        <dbReference type="EMBL" id="CAH1403652.1"/>
    </source>
</evidence>
<organism evidence="1 2">
    <name type="scientific">Nezara viridula</name>
    <name type="common">Southern green stink bug</name>
    <name type="synonym">Cimex viridulus</name>
    <dbReference type="NCBI Taxonomy" id="85310"/>
    <lineage>
        <taxon>Eukaryota</taxon>
        <taxon>Metazoa</taxon>
        <taxon>Ecdysozoa</taxon>
        <taxon>Arthropoda</taxon>
        <taxon>Hexapoda</taxon>
        <taxon>Insecta</taxon>
        <taxon>Pterygota</taxon>
        <taxon>Neoptera</taxon>
        <taxon>Paraneoptera</taxon>
        <taxon>Hemiptera</taxon>
        <taxon>Heteroptera</taxon>
        <taxon>Panheteroptera</taxon>
        <taxon>Pentatomomorpha</taxon>
        <taxon>Pentatomoidea</taxon>
        <taxon>Pentatomidae</taxon>
        <taxon>Pentatominae</taxon>
        <taxon>Nezara</taxon>
    </lineage>
</organism>
<reference evidence="1" key="1">
    <citation type="submission" date="2022-01" db="EMBL/GenBank/DDBJ databases">
        <authorList>
            <person name="King R."/>
        </authorList>
    </citation>
    <scope>NUCLEOTIDE SEQUENCE</scope>
</reference>
<name>A0A9P0HL34_NEZVI</name>
<evidence type="ECO:0000313" key="2">
    <source>
        <dbReference type="Proteomes" id="UP001152798"/>
    </source>
</evidence>
<accession>A0A9P0HL34</accession>
<dbReference type="Proteomes" id="UP001152798">
    <property type="component" value="Chromosome 5"/>
</dbReference>
<feature type="non-terminal residue" evidence="1">
    <location>
        <position position="107"/>
    </location>
</feature>
<dbReference type="AlphaFoldDB" id="A0A9P0HL34"/>